<evidence type="ECO:0000259" key="5">
    <source>
        <dbReference type="Pfam" id="PF00127"/>
    </source>
</evidence>
<evidence type="ECO:0000256" key="3">
    <source>
        <dbReference type="SAM" id="MobiDB-lite"/>
    </source>
</evidence>
<keyword evidence="1" id="KW-0479">Metal-binding</keyword>
<dbReference type="InterPro" id="IPR000923">
    <property type="entry name" value="BlueCu_1"/>
</dbReference>
<dbReference type="InterPro" id="IPR008972">
    <property type="entry name" value="Cupredoxin"/>
</dbReference>
<gene>
    <name evidence="6" type="ORF">RclHR1_02900020</name>
</gene>
<dbReference type="Gene3D" id="2.60.40.420">
    <property type="entry name" value="Cupredoxins - blue copper proteins"/>
    <property type="match status" value="1"/>
</dbReference>
<dbReference type="GO" id="GO:0005507">
    <property type="term" value="F:copper ion binding"/>
    <property type="evidence" value="ECO:0007669"/>
    <property type="project" value="InterPro"/>
</dbReference>
<dbReference type="PANTHER" id="PTHR34883">
    <property type="entry name" value="SERINE-RICH PROTEIN, PUTATIVE-RELATED-RELATED"/>
    <property type="match status" value="1"/>
</dbReference>
<dbReference type="Pfam" id="PF00127">
    <property type="entry name" value="Copper-bind"/>
    <property type="match status" value="1"/>
</dbReference>
<dbReference type="PANTHER" id="PTHR34883:SF17">
    <property type="entry name" value="CUPREDOXIN"/>
    <property type="match status" value="1"/>
</dbReference>
<dbReference type="InterPro" id="IPR052953">
    <property type="entry name" value="Ser-rich/MCO-related"/>
</dbReference>
<feature type="compositionally biased region" description="Low complexity" evidence="3">
    <location>
        <begin position="143"/>
        <end position="162"/>
    </location>
</feature>
<feature type="transmembrane region" description="Helical" evidence="4">
    <location>
        <begin position="170"/>
        <end position="192"/>
    </location>
</feature>
<organism evidence="6 7">
    <name type="scientific">Rhizophagus clarus</name>
    <dbReference type="NCBI Taxonomy" id="94130"/>
    <lineage>
        <taxon>Eukaryota</taxon>
        <taxon>Fungi</taxon>
        <taxon>Fungi incertae sedis</taxon>
        <taxon>Mucoromycota</taxon>
        <taxon>Glomeromycotina</taxon>
        <taxon>Glomeromycetes</taxon>
        <taxon>Glomerales</taxon>
        <taxon>Glomeraceae</taxon>
        <taxon>Rhizophagus</taxon>
    </lineage>
</organism>
<evidence type="ECO:0000256" key="4">
    <source>
        <dbReference type="SAM" id="Phobius"/>
    </source>
</evidence>
<accession>A0A2Z6R3T7</accession>
<evidence type="ECO:0000313" key="7">
    <source>
        <dbReference type="Proteomes" id="UP000247702"/>
    </source>
</evidence>
<dbReference type="EMBL" id="BEXD01002113">
    <property type="protein sequence ID" value="GBB97057.1"/>
    <property type="molecule type" value="Genomic_DNA"/>
</dbReference>
<evidence type="ECO:0000256" key="2">
    <source>
        <dbReference type="ARBA" id="ARBA00023008"/>
    </source>
</evidence>
<dbReference type="GO" id="GO:0009055">
    <property type="term" value="F:electron transfer activity"/>
    <property type="evidence" value="ECO:0007669"/>
    <property type="project" value="InterPro"/>
</dbReference>
<name>A0A2Z6R3T7_9GLOM</name>
<dbReference type="STRING" id="94130.A0A2Z6R3T7"/>
<comment type="caution">
    <text evidence="6">The sequence shown here is derived from an EMBL/GenBank/DDBJ whole genome shotgun (WGS) entry which is preliminary data.</text>
</comment>
<proteinExistence type="predicted"/>
<evidence type="ECO:0000313" key="6">
    <source>
        <dbReference type="EMBL" id="GBB97057.1"/>
    </source>
</evidence>
<keyword evidence="4" id="KW-1133">Transmembrane helix</keyword>
<dbReference type="CDD" id="cd00920">
    <property type="entry name" value="Cupredoxin"/>
    <property type="match status" value="1"/>
</dbReference>
<reference evidence="6 7" key="1">
    <citation type="submission" date="2017-11" db="EMBL/GenBank/DDBJ databases">
        <title>The genome of Rhizophagus clarus HR1 reveals common genetic basis of auxotrophy among arbuscular mycorrhizal fungi.</title>
        <authorList>
            <person name="Kobayashi Y."/>
        </authorList>
    </citation>
    <scope>NUCLEOTIDE SEQUENCE [LARGE SCALE GENOMIC DNA]</scope>
    <source>
        <strain evidence="6 7">HR1</strain>
    </source>
</reference>
<dbReference type="SUPFAM" id="SSF49503">
    <property type="entry name" value="Cupredoxins"/>
    <property type="match status" value="1"/>
</dbReference>
<keyword evidence="7" id="KW-1185">Reference proteome</keyword>
<dbReference type="AlphaFoldDB" id="A0A2Z6R3T7"/>
<sequence>MMSLQQRISKKLIALILVCFFIGSITFTAADTIVIEVGGGGPENLKFVPQNVTAKKGDTIQWKFMGGNHNVVESMGEGSCEMKDPGSFGSLTNPPTGMYTLDIQNEKDIITFMCSVGEGSHCSAGMWGIIYVGGTEPPTFVKPTPSNNASNDNTNNANAPNNEKINTGKVAGIAIGSIIGSAIISTIGFLLAKRCRSKQRTVPTAEGIKQVVDNTDQATKKAHEAKLENV</sequence>
<keyword evidence="2" id="KW-0186">Copper</keyword>
<protein>
    <recommendedName>
        <fullName evidence="5">Blue (type 1) copper domain-containing protein</fullName>
    </recommendedName>
</protein>
<dbReference type="Proteomes" id="UP000247702">
    <property type="component" value="Unassembled WGS sequence"/>
</dbReference>
<evidence type="ECO:0000256" key="1">
    <source>
        <dbReference type="ARBA" id="ARBA00022723"/>
    </source>
</evidence>
<feature type="domain" description="Blue (type 1) copper" evidence="5">
    <location>
        <begin position="42"/>
        <end position="132"/>
    </location>
</feature>
<keyword evidence="4" id="KW-0472">Membrane</keyword>
<feature type="region of interest" description="Disordered" evidence="3">
    <location>
        <begin position="143"/>
        <end position="163"/>
    </location>
</feature>
<keyword evidence="4" id="KW-0812">Transmembrane</keyword>